<evidence type="ECO:0000256" key="11">
    <source>
        <dbReference type="ARBA" id="ARBA00049080"/>
    </source>
</evidence>
<dbReference type="InterPro" id="IPR023940">
    <property type="entry name" value="DHDPR_bac"/>
</dbReference>
<evidence type="ECO:0000313" key="16">
    <source>
        <dbReference type="EMBL" id="RAK67209.1"/>
    </source>
</evidence>
<feature type="active site" description="Proton donor/acceptor" evidence="13">
    <location>
        <position position="187"/>
    </location>
</feature>
<proteinExistence type="inferred from homology"/>
<sequence length="301" mass="31367">MARACRVSHAPASVPQTGAHLAIDRACRTRDLRRAQPHAGETALSATPIKIAIAGALGRMGQAVATAMAQDPALELVARFDRPDAQGEGLVSQAEALAVAQVVIDFTRPAASAALAAAAAERGVAVVIGSTGFEGEHIAAVAQAARRTAIVRAGNFSLGVNMLMGLVRQAARALPAESYDIEITEAHHRHKVDAPSGTALMLGEAAAEGRGVELGEVSRRTRDGITGERPVGEIGFSVIRGGGIVGEHSVMFAADDEILTLSHSGRDRTLFARGALVAARWVASRPPGEYDMQDVLGLRER</sequence>
<dbReference type="EC" id="1.17.1.8" evidence="10 13"/>
<dbReference type="GO" id="GO:0008839">
    <property type="term" value="F:4-hydroxy-tetrahydrodipicolinate reductase"/>
    <property type="evidence" value="ECO:0007669"/>
    <property type="project" value="UniProtKB-UniRule"/>
</dbReference>
<dbReference type="GO" id="GO:0005737">
    <property type="term" value="C:cytoplasm"/>
    <property type="evidence" value="ECO:0007669"/>
    <property type="project" value="UniProtKB-SubCell"/>
</dbReference>
<comment type="caution">
    <text evidence="13">Was originally thought to be a dihydrodipicolinate reductase (DHDPR), catalyzing the conversion of dihydrodipicolinate to tetrahydrodipicolinate. However, it was shown in E.coli that the substrate of the enzymatic reaction is not dihydrodipicolinate (DHDP) but in fact (2S,4S)-4-hydroxy-2,3,4,5-tetrahydrodipicolinic acid (HTPA), the product released by the DapA-catalyzed reaction.</text>
</comment>
<dbReference type="RefSeq" id="WP_111274820.1">
    <property type="nucleotide sequence ID" value="NZ_QFYS01000002.1"/>
</dbReference>
<dbReference type="PANTHER" id="PTHR20836:SF0">
    <property type="entry name" value="4-HYDROXY-TETRAHYDRODIPICOLINATE REDUCTASE 1, CHLOROPLASTIC-RELATED"/>
    <property type="match status" value="1"/>
</dbReference>
<feature type="binding site" evidence="13">
    <location>
        <begin position="153"/>
        <end position="156"/>
    </location>
    <ligand>
        <name>NAD(+)</name>
        <dbReference type="ChEBI" id="CHEBI:57540"/>
    </ligand>
</feature>
<accession>A0A328BKQ3</accession>
<comment type="caution">
    <text evidence="16">The sequence shown here is derived from an EMBL/GenBank/DDBJ whole genome shotgun (WGS) entry which is preliminary data.</text>
</comment>
<dbReference type="Pfam" id="PF01113">
    <property type="entry name" value="DapB_N"/>
    <property type="match status" value="1"/>
</dbReference>
<dbReference type="PANTHER" id="PTHR20836">
    <property type="entry name" value="DIHYDRODIPICOLINATE REDUCTASE"/>
    <property type="match status" value="1"/>
</dbReference>
<evidence type="ECO:0000256" key="2">
    <source>
        <dbReference type="ARBA" id="ARBA00022490"/>
    </source>
</evidence>
<dbReference type="PROSITE" id="PS01298">
    <property type="entry name" value="DAPB"/>
    <property type="match status" value="1"/>
</dbReference>
<evidence type="ECO:0000259" key="14">
    <source>
        <dbReference type="Pfam" id="PF01113"/>
    </source>
</evidence>
<dbReference type="GO" id="GO:0051287">
    <property type="term" value="F:NAD binding"/>
    <property type="evidence" value="ECO:0007669"/>
    <property type="project" value="UniProtKB-UniRule"/>
</dbReference>
<dbReference type="InterPro" id="IPR000846">
    <property type="entry name" value="DapB_N"/>
</dbReference>
<dbReference type="Gene3D" id="3.40.50.720">
    <property type="entry name" value="NAD(P)-binding Rossmann-like Domain"/>
    <property type="match status" value="1"/>
</dbReference>
<dbReference type="NCBIfam" id="TIGR00036">
    <property type="entry name" value="dapB"/>
    <property type="match status" value="1"/>
</dbReference>
<feature type="binding site" evidence="13">
    <location>
        <begin position="55"/>
        <end position="60"/>
    </location>
    <ligand>
        <name>NAD(+)</name>
        <dbReference type="ChEBI" id="CHEBI:57540"/>
    </ligand>
</feature>
<dbReference type="UniPathway" id="UPA00034">
    <property type="reaction ID" value="UER00018"/>
</dbReference>
<comment type="catalytic activity">
    <reaction evidence="11 13">
        <text>(S)-2,3,4,5-tetrahydrodipicolinate + NADP(+) + H2O = (2S,4S)-4-hydroxy-2,3,4,5-tetrahydrodipicolinate + NADPH + H(+)</text>
        <dbReference type="Rhea" id="RHEA:35331"/>
        <dbReference type="ChEBI" id="CHEBI:15377"/>
        <dbReference type="ChEBI" id="CHEBI:15378"/>
        <dbReference type="ChEBI" id="CHEBI:16845"/>
        <dbReference type="ChEBI" id="CHEBI:57783"/>
        <dbReference type="ChEBI" id="CHEBI:58349"/>
        <dbReference type="ChEBI" id="CHEBI:67139"/>
        <dbReference type="EC" id="1.17.1.8"/>
    </reaction>
</comment>
<keyword evidence="3 13" id="KW-0028">Amino-acid biosynthesis</keyword>
<protein>
    <recommendedName>
        <fullName evidence="10 13">4-hydroxy-tetrahydrodipicolinate reductase</fullName>
        <shortName evidence="13">HTPA reductase</shortName>
        <ecNumber evidence="10 13">1.17.1.8</ecNumber>
    </recommendedName>
</protein>
<comment type="subcellular location">
    <subcellularLocation>
        <location evidence="13">Cytoplasm</location>
    </subcellularLocation>
</comment>
<evidence type="ECO:0000256" key="9">
    <source>
        <dbReference type="ARBA" id="ARBA00037922"/>
    </source>
</evidence>
<feature type="binding site" evidence="13">
    <location>
        <position position="82"/>
    </location>
    <ligand>
        <name>NADP(+)</name>
        <dbReference type="ChEBI" id="CHEBI:58349"/>
    </ligand>
</feature>
<keyword evidence="8 13" id="KW-0457">Lysine biosynthesis</keyword>
<dbReference type="SUPFAM" id="SSF55347">
    <property type="entry name" value="Glyceraldehyde-3-phosphate dehydrogenase-like, C-terminal domain"/>
    <property type="match status" value="1"/>
</dbReference>
<dbReference type="CDD" id="cd02274">
    <property type="entry name" value="DHDPR_N"/>
    <property type="match status" value="1"/>
</dbReference>
<evidence type="ECO:0000256" key="3">
    <source>
        <dbReference type="ARBA" id="ARBA00022605"/>
    </source>
</evidence>
<evidence type="ECO:0000256" key="5">
    <source>
        <dbReference type="ARBA" id="ARBA00022915"/>
    </source>
</evidence>
<keyword evidence="4 13" id="KW-0521">NADP</keyword>
<organism evidence="16 17">
    <name type="scientific">Phenylobacterium kunshanense</name>
    <dbReference type="NCBI Taxonomy" id="1445034"/>
    <lineage>
        <taxon>Bacteria</taxon>
        <taxon>Pseudomonadati</taxon>
        <taxon>Pseudomonadota</taxon>
        <taxon>Alphaproteobacteria</taxon>
        <taxon>Caulobacterales</taxon>
        <taxon>Caulobacteraceae</taxon>
        <taxon>Phenylobacterium</taxon>
    </lineage>
</organism>
<dbReference type="GO" id="GO:0019877">
    <property type="term" value="P:diaminopimelate biosynthetic process"/>
    <property type="evidence" value="ECO:0007669"/>
    <property type="project" value="UniProtKB-UniRule"/>
</dbReference>
<gene>
    <name evidence="13" type="primary">dapB</name>
    <name evidence="16" type="ORF">DJ019_04540</name>
</gene>
<dbReference type="FunFam" id="3.30.360.10:FF:000004">
    <property type="entry name" value="4-hydroxy-tetrahydrodipicolinate reductase"/>
    <property type="match status" value="1"/>
</dbReference>
<comment type="function">
    <text evidence="13">Catalyzes the conversion of 4-hydroxy-tetrahydrodipicolinate (HTPA) to tetrahydrodipicolinate.</text>
</comment>
<dbReference type="GO" id="GO:0009089">
    <property type="term" value="P:lysine biosynthetic process via diaminopimelate"/>
    <property type="evidence" value="ECO:0007669"/>
    <property type="project" value="UniProtKB-UniRule"/>
</dbReference>
<feature type="binding site" evidence="13">
    <location>
        <begin position="129"/>
        <end position="131"/>
    </location>
    <ligand>
        <name>NAD(+)</name>
        <dbReference type="ChEBI" id="CHEBI:57540"/>
    </ligand>
</feature>
<name>A0A328BKQ3_9CAUL</name>
<comment type="pathway">
    <text evidence="9 13">Amino-acid biosynthesis; L-lysine biosynthesis via DAP pathway; (S)-tetrahydrodipicolinate from L-aspartate: step 4/4.</text>
</comment>
<dbReference type="InterPro" id="IPR022663">
    <property type="entry name" value="DapB_C"/>
</dbReference>
<dbReference type="Pfam" id="PF05173">
    <property type="entry name" value="DapB_C"/>
    <property type="match status" value="1"/>
</dbReference>
<keyword evidence="2 13" id="KW-0963">Cytoplasm</keyword>
<keyword evidence="7 13" id="KW-0520">NAD</keyword>
<comment type="subunit">
    <text evidence="13">Homotetramer.</text>
</comment>
<feature type="binding site" evidence="13">
    <location>
        <position position="188"/>
    </location>
    <ligand>
        <name>(S)-2,3,4,5-tetrahydrodipicolinate</name>
        <dbReference type="ChEBI" id="CHEBI:16845"/>
    </ligand>
</feature>
<dbReference type="Gene3D" id="3.30.360.10">
    <property type="entry name" value="Dihydrodipicolinate Reductase, domain 2"/>
    <property type="match status" value="1"/>
</dbReference>
<dbReference type="InterPro" id="IPR022664">
    <property type="entry name" value="DapB_N_CS"/>
</dbReference>
<dbReference type="PIRSF" id="PIRSF000161">
    <property type="entry name" value="DHPR"/>
    <property type="match status" value="1"/>
</dbReference>
<feature type="domain" description="Dihydrodipicolinate reductase N-terminal" evidence="14">
    <location>
        <begin position="49"/>
        <end position="156"/>
    </location>
</feature>
<dbReference type="HAMAP" id="MF_00102">
    <property type="entry name" value="DapB"/>
    <property type="match status" value="1"/>
</dbReference>
<reference evidence="16 17" key="1">
    <citation type="submission" date="2018-05" db="EMBL/GenBank/DDBJ databases">
        <authorList>
            <person name="Lanie J.A."/>
            <person name="Ng W.-L."/>
            <person name="Kazmierczak K.M."/>
            <person name="Andrzejewski T.M."/>
            <person name="Davidsen T.M."/>
            <person name="Wayne K.J."/>
            <person name="Tettelin H."/>
            <person name="Glass J.I."/>
            <person name="Rusch D."/>
            <person name="Podicherti R."/>
            <person name="Tsui H.-C.T."/>
            <person name="Winkler M.E."/>
        </authorList>
    </citation>
    <scope>NUCLEOTIDE SEQUENCE [LARGE SCALE GENOMIC DNA]</scope>
    <source>
        <strain evidence="16 17">BUT-10</strain>
    </source>
</reference>
<keyword evidence="5 13" id="KW-0220">Diaminopimelate biosynthesis</keyword>
<dbReference type="AlphaFoldDB" id="A0A328BKQ3"/>
<keyword evidence="6 13" id="KW-0560">Oxidoreductase</keyword>
<feature type="binding site" evidence="13">
    <location>
        <position position="81"/>
    </location>
    <ligand>
        <name>NAD(+)</name>
        <dbReference type="ChEBI" id="CHEBI:57540"/>
    </ligand>
</feature>
<dbReference type="SUPFAM" id="SSF51735">
    <property type="entry name" value="NAD(P)-binding Rossmann-fold domains"/>
    <property type="match status" value="1"/>
</dbReference>
<evidence type="ECO:0000256" key="8">
    <source>
        <dbReference type="ARBA" id="ARBA00023154"/>
    </source>
</evidence>
<evidence type="ECO:0000256" key="6">
    <source>
        <dbReference type="ARBA" id="ARBA00023002"/>
    </source>
</evidence>
<evidence type="ECO:0000256" key="4">
    <source>
        <dbReference type="ARBA" id="ARBA00022857"/>
    </source>
</evidence>
<dbReference type="GO" id="GO:0016726">
    <property type="term" value="F:oxidoreductase activity, acting on CH or CH2 groups, NAD or NADP as acceptor"/>
    <property type="evidence" value="ECO:0007669"/>
    <property type="project" value="UniProtKB-UniRule"/>
</dbReference>
<evidence type="ECO:0000313" key="17">
    <source>
        <dbReference type="Proteomes" id="UP000249524"/>
    </source>
</evidence>
<keyword evidence="17" id="KW-1185">Reference proteome</keyword>
<dbReference type="Proteomes" id="UP000249524">
    <property type="component" value="Unassembled WGS sequence"/>
</dbReference>
<evidence type="ECO:0000259" key="15">
    <source>
        <dbReference type="Pfam" id="PF05173"/>
    </source>
</evidence>
<dbReference type="GO" id="GO:0050661">
    <property type="term" value="F:NADP binding"/>
    <property type="evidence" value="ECO:0007669"/>
    <property type="project" value="UniProtKB-UniRule"/>
</dbReference>
<dbReference type="InterPro" id="IPR036291">
    <property type="entry name" value="NAD(P)-bd_dom_sf"/>
</dbReference>
<evidence type="ECO:0000256" key="13">
    <source>
        <dbReference type="HAMAP-Rule" id="MF_00102"/>
    </source>
</evidence>
<feature type="binding site" evidence="13">
    <location>
        <begin position="197"/>
        <end position="198"/>
    </location>
    <ligand>
        <name>(S)-2,3,4,5-tetrahydrodipicolinate</name>
        <dbReference type="ChEBI" id="CHEBI:16845"/>
    </ligand>
</feature>
<evidence type="ECO:0000256" key="7">
    <source>
        <dbReference type="ARBA" id="ARBA00023027"/>
    </source>
</evidence>
<feature type="domain" description="Dihydrodipicolinate reductase C-terminal" evidence="15">
    <location>
        <begin position="159"/>
        <end position="296"/>
    </location>
</feature>
<dbReference type="OrthoDB" id="9790352at2"/>
<dbReference type="EMBL" id="QFYS01000002">
    <property type="protein sequence ID" value="RAK67209.1"/>
    <property type="molecule type" value="Genomic_DNA"/>
</dbReference>
<comment type="catalytic activity">
    <reaction evidence="12 13">
        <text>(S)-2,3,4,5-tetrahydrodipicolinate + NAD(+) + H2O = (2S,4S)-4-hydroxy-2,3,4,5-tetrahydrodipicolinate + NADH + H(+)</text>
        <dbReference type="Rhea" id="RHEA:35323"/>
        <dbReference type="ChEBI" id="CHEBI:15377"/>
        <dbReference type="ChEBI" id="CHEBI:15378"/>
        <dbReference type="ChEBI" id="CHEBI:16845"/>
        <dbReference type="ChEBI" id="CHEBI:57540"/>
        <dbReference type="ChEBI" id="CHEBI:57945"/>
        <dbReference type="ChEBI" id="CHEBI:67139"/>
        <dbReference type="EC" id="1.17.1.8"/>
    </reaction>
</comment>
<evidence type="ECO:0000256" key="12">
    <source>
        <dbReference type="ARBA" id="ARBA00049396"/>
    </source>
</evidence>
<evidence type="ECO:0000256" key="1">
    <source>
        <dbReference type="ARBA" id="ARBA00006642"/>
    </source>
</evidence>
<evidence type="ECO:0000256" key="10">
    <source>
        <dbReference type="ARBA" id="ARBA00038983"/>
    </source>
</evidence>
<feature type="active site" description="Proton donor" evidence="13">
    <location>
        <position position="191"/>
    </location>
</feature>
<comment type="similarity">
    <text evidence="1 13">Belongs to the DapB family.</text>
</comment>